<evidence type="ECO:0000313" key="2">
    <source>
        <dbReference type="EMBL" id="EPB91479.1"/>
    </source>
</evidence>
<protein>
    <submittedName>
        <fullName evidence="2">Uncharacterized protein</fullName>
    </submittedName>
</protein>
<dbReference type="InParanoid" id="S2JNF5"/>
<dbReference type="OrthoDB" id="336240at2759"/>
<organism evidence="2 3">
    <name type="scientific">Mucor circinelloides f. circinelloides (strain 1006PhL)</name>
    <name type="common">Mucormycosis agent</name>
    <name type="synonym">Calyptromyces circinelloides</name>
    <dbReference type="NCBI Taxonomy" id="1220926"/>
    <lineage>
        <taxon>Eukaryota</taxon>
        <taxon>Fungi</taxon>
        <taxon>Fungi incertae sedis</taxon>
        <taxon>Mucoromycota</taxon>
        <taxon>Mucoromycotina</taxon>
        <taxon>Mucoromycetes</taxon>
        <taxon>Mucorales</taxon>
        <taxon>Mucorineae</taxon>
        <taxon>Mucoraceae</taxon>
        <taxon>Mucor</taxon>
    </lineage>
</organism>
<sequence>MSCHVPSSSNSLALIDSYNNNHRLRGQQEPQYHQLGSRADRAPSWRSSQRDPIPGTPSKKRRNNIGENYSADVERLNIFYKSTCQRDDRVSSWCNDVQRHRLSDQTSSGFSVFNDNELNQSLSVQPGVGAHLNPRDPPPGLLLSPFLQSMHLPSPVSAMQIPSAPSPAMHFTSADLRASSSILFQPPNAGSQMAFNQGVPESVHASQSFSPWSNNANALQLRDSNQQNLFNSSFMSHKHSEFGIKTDATCKPNPPPSSNTSKLPTWSQIAAKDPQELNRRMSSTTVATAKASESRVSTVQAERTISANALLKEDMDLDIPDAKTPPAPAGAPVASPIRESRYITDSLAFISSGVNNDQNISVVRPYTVLKIKNISWNVSASDIYDTLSRYKTFSLPNVKKLPQCIHIFMDVKTGKTLNTAYVELEMNTSSQNQIDSLVRSISIPQAQGRHISVSRSSYDELCNDLFSGWKGEFLDGMACPHTDSRDSSATQKSQYYIGQRDLQRLLNVCRFFKTYYNRKCAERPFEYLITIIMNMPWKQPHAVTTAQRDIVYECYKLATEALYKHVHRPYHSFDDELLPRMVRAAVICDGFTVRQKKVVLGNAKMECPPDLESYMQEPILNTAGFTDFLR</sequence>
<evidence type="ECO:0000313" key="3">
    <source>
        <dbReference type="Proteomes" id="UP000014254"/>
    </source>
</evidence>
<dbReference type="GO" id="GO:0003676">
    <property type="term" value="F:nucleic acid binding"/>
    <property type="evidence" value="ECO:0007669"/>
    <property type="project" value="InterPro"/>
</dbReference>
<proteinExistence type="predicted"/>
<dbReference type="Proteomes" id="UP000014254">
    <property type="component" value="Unassembled WGS sequence"/>
</dbReference>
<keyword evidence="3" id="KW-1185">Reference proteome</keyword>
<dbReference type="InterPro" id="IPR012677">
    <property type="entry name" value="Nucleotide-bd_a/b_plait_sf"/>
</dbReference>
<dbReference type="VEuPathDB" id="FungiDB:HMPREF1544_01610"/>
<dbReference type="STRING" id="1220926.S2JNF5"/>
<feature type="region of interest" description="Disordered" evidence="1">
    <location>
        <begin position="29"/>
        <end position="67"/>
    </location>
</feature>
<accession>S2JNF5</accession>
<dbReference type="eggNOG" id="ENOG502RY8V">
    <property type="taxonomic scope" value="Eukaryota"/>
</dbReference>
<gene>
    <name evidence="2" type="ORF">HMPREF1544_01610</name>
</gene>
<evidence type="ECO:0000256" key="1">
    <source>
        <dbReference type="SAM" id="MobiDB-lite"/>
    </source>
</evidence>
<dbReference type="Gene3D" id="3.30.70.330">
    <property type="match status" value="1"/>
</dbReference>
<reference evidence="3" key="1">
    <citation type="submission" date="2013-05" db="EMBL/GenBank/DDBJ databases">
        <title>The Genome sequence of Mucor circinelloides f. circinelloides 1006PhL.</title>
        <authorList>
            <consortium name="The Broad Institute Genomics Platform"/>
            <person name="Cuomo C."/>
            <person name="Earl A."/>
            <person name="Findley K."/>
            <person name="Lee S.C."/>
            <person name="Walker B."/>
            <person name="Young S."/>
            <person name="Zeng Q."/>
            <person name="Gargeya S."/>
            <person name="Fitzgerald M."/>
            <person name="Haas B."/>
            <person name="Abouelleil A."/>
            <person name="Allen A.W."/>
            <person name="Alvarado L."/>
            <person name="Arachchi H.M."/>
            <person name="Berlin A.M."/>
            <person name="Chapman S.B."/>
            <person name="Gainer-Dewar J."/>
            <person name="Goldberg J."/>
            <person name="Griggs A."/>
            <person name="Gujja S."/>
            <person name="Hansen M."/>
            <person name="Howarth C."/>
            <person name="Imamovic A."/>
            <person name="Ireland A."/>
            <person name="Larimer J."/>
            <person name="McCowan C."/>
            <person name="Murphy C."/>
            <person name="Pearson M."/>
            <person name="Poon T.W."/>
            <person name="Priest M."/>
            <person name="Roberts A."/>
            <person name="Saif S."/>
            <person name="Shea T."/>
            <person name="Sisk P."/>
            <person name="Sykes S."/>
            <person name="Wortman J."/>
            <person name="Nusbaum C."/>
            <person name="Birren B."/>
        </authorList>
    </citation>
    <scope>NUCLEOTIDE SEQUENCE [LARGE SCALE GENOMIC DNA]</scope>
    <source>
        <strain evidence="3">1006PhL</strain>
    </source>
</reference>
<dbReference type="InterPro" id="IPR035979">
    <property type="entry name" value="RBD_domain_sf"/>
</dbReference>
<dbReference type="EMBL" id="KE123908">
    <property type="protein sequence ID" value="EPB91479.1"/>
    <property type="molecule type" value="Genomic_DNA"/>
</dbReference>
<dbReference type="AlphaFoldDB" id="S2JNF5"/>
<name>S2JNF5_MUCC1</name>
<dbReference type="SUPFAM" id="SSF54928">
    <property type="entry name" value="RNA-binding domain, RBD"/>
    <property type="match status" value="1"/>
</dbReference>
<dbReference type="OMA" id="TIIMNMP"/>